<feature type="transmembrane region" description="Helical" evidence="10">
    <location>
        <begin position="21"/>
        <end position="44"/>
    </location>
</feature>
<evidence type="ECO:0000256" key="6">
    <source>
        <dbReference type="ARBA" id="ARBA00022807"/>
    </source>
</evidence>
<evidence type="ECO:0000256" key="4">
    <source>
        <dbReference type="ARBA" id="ARBA00022692"/>
    </source>
</evidence>
<dbReference type="Gene3D" id="1.20.1560.10">
    <property type="entry name" value="ABC transporter type 1, transmembrane domain"/>
    <property type="match status" value="1"/>
</dbReference>
<dbReference type="Gene3D" id="3.40.50.300">
    <property type="entry name" value="P-loop containing nucleotide triphosphate hydrolases"/>
    <property type="match status" value="1"/>
</dbReference>
<keyword evidence="7 13" id="KW-0067">ATP-binding</keyword>
<keyword evidence="6" id="KW-0378">Hydrolase</keyword>
<dbReference type="PANTHER" id="PTHR43394">
    <property type="entry name" value="ATP-DEPENDENT PERMEASE MDL1, MITOCHONDRIAL"/>
    <property type="match status" value="1"/>
</dbReference>
<keyword evidence="5" id="KW-0547">Nucleotide-binding</keyword>
<dbReference type="InterPro" id="IPR003593">
    <property type="entry name" value="AAA+_ATPase"/>
</dbReference>
<evidence type="ECO:0000256" key="1">
    <source>
        <dbReference type="ARBA" id="ARBA00004651"/>
    </source>
</evidence>
<keyword evidence="6" id="KW-0788">Thiol protease</keyword>
<evidence type="ECO:0000256" key="2">
    <source>
        <dbReference type="ARBA" id="ARBA00022448"/>
    </source>
</evidence>
<proteinExistence type="predicted"/>
<evidence type="ECO:0000256" key="9">
    <source>
        <dbReference type="ARBA" id="ARBA00023136"/>
    </source>
</evidence>
<dbReference type="GO" id="GO:0015421">
    <property type="term" value="F:ABC-type oligopeptide transporter activity"/>
    <property type="evidence" value="ECO:0007669"/>
    <property type="project" value="TreeGrafter"/>
</dbReference>
<evidence type="ECO:0000256" key="8">
    <source>
        <dbReference type="ARBA" id="ARBA00022989"/>
    </source>
</evidence>
<comment type="subcellular location">
    <subcellularLocation>
        <location evidence="1">Cell membrane</location>
        <topology evidence="1">Multi-pass membrane protein</topology>
    </subcellularLocation>
</comment>
<dbReference type="Pfam" id="PF00005">
    <property type="entry name" value="ABC_tran"/>
    <property type="match status" value="1"/>
</dbReference>
<keyword evidence="8 10" id="KW-1133">Transmembrane helix</keyword>
<dbReference type="FunFam" id="3.40.50.300:FF:000299">
    <property type="entry name" value="ABC transporter ATP-binding protein/permease"/>
    <property type="match status" value="1"/>
</dbReference>
<feature type="transmembrane region" description="Helical" evidence="10">
    <location>
        <begin position="163"/>
        <end position="181"/>
    </location>
</feature>
<feature type="transmembrane region" description="Helical" evidence="10">
    <location>
        <begin position="139"/>
        <end position="157"/>
    </location>
</feature>
<evidence type="ECO:0000313" key="14">
    <source>
        <dbReference type="Proteomes" id="UP000198625"/>
    </source>
</evidence>
<evidence type="ECO:0000313" key="13">
    <source>
        <dbReference type="EMBL" id="SDZ14176.1"/>
    </source>
</evidence>
<name>A0A1H3QLB3_9FIRM</name>
<dbReference type="GO" id="GO:0008234">
    <property type="term" value="F:cysteine-type peptidase activity"/>
    <property type="evidence" value="ECO:0007669"/>
    <property type="project" value="UniProtKB-KW"/>
</dbReference>
<keyword evidence="4 10" id="KW-0812">Transmembrane</keyword>
<organism evidence="13 14">
    <name type="scientific">Proteiniborus ethanoligenes</name>
    <dbReference type="NCBI Taxonomy" id="415015"/>
    <lineage>
        <taxon>Bacteria</taxon>
        <taxon>Bacillati</taxon>
        <taxon>Bacillota</taxon>
        <taxon>Clostridia</taxon>
        <taxon>Eubacteriales</taxon>
        <taxon>Proteiniborus</taxon>
    </lineage>
</organism>
<dbReference type="InterPro" id="IPR003439">
    <property type="entry name" value="ABC_transporter-like_ATP-bd"/>
</dbReference>
<dbReference type="InterPro" id="IPR017871">
    <property type="entry name" value="ABC_transporter-like_CS"/>
</dbReference>
<evidence type="ECO:0000256" key="3">
    <source>
        <dbReference type="ARBA" id="ARBA00022475"/>
    </source>
</evidence>
<dbReference type="InterPro" id="IPR011527">
    <property type="entry name" value="ABC1_TM_dom"/>
</dbReference>
<dbReference type="PROSITE" id="PS00211">
    <property type="entry name" value="ABC_TRANSPORTER_1"/>
    <property type="match status" value="1"/>
</dbReference>
<evidence type="ECO:0000256" key="5">
    <source>
        <dbReference type="ARBA" id="ARBA00022741"/>
    </source>
</evidence>
<gene>
    <name evidence="13" type="ORF">SAMN05660462_02001</name>
</gene>
<feature type="domain" description="ABC transmembrane type-1" evidence="12">
    <location>
        <begin position="24"/>
        <end position="306"/>
    </location>
</feature>
<evidence type="ECO:0000259" key="12">
    <source>
        <dbReference type="PROSITE" id="PS50929"/>
    </source>
</evidence>
<dbReference type="PANTHER" id="PTHR43394:SF1">
    <property type="entry name" value="ATP-BINDING CASSETTE SUB-FAMILY B MEMBER 10, MITOCHONDRIAL"/>
    <property type="match status" value="1"/>
</dbReference>
<dbReference type="GO" id="GO:0005524">
    <property type="term" value="F:ATP binding"/>
    <property type="evidence" value="ECO:0007669"/>
    <property type="project" value="UniProtKB-KW"/>
</dbReference>
<keyword evidence="14" id="KW-1185">Reference proteome</keyword>
<dbReference type="PROSITE" id="PS50893">
    <property type="entry name" value="ABC_TRANSPORTER_2"/>
    <property type="match status" value="1"/>
</dbReference>
<feature type="domain" description="ABC transporter" evidence="11">
    <location>
        <begin position="339"/>
        <end position="573"/>
    </location>
</feature>
<dbReference type="SUPFAM" id="SSF52540">
    <property type="entry name" value="P-loop containing nucleoside triphosphate hydrolases"/>
    <property type="match status" value="1"/>
</dbReference>
<keyword evidence="9 10" id="KW-0472">Membrane</keyword>
<evidence type="ECO:0000256" key="7">
    <source>
        <dbReference type="ARBA" id="ARBA00022840"/>
    </source>
</evidence>
<dbReference type="InterPro" id="IPR027417">
    <property type="entry name" value="P-loop_NTPase"/>
</dbReference>
<protein>
    <submittedName>
        <fullName evidence="13">ATP-binding cassette, subfamily C</fullName>
    </submittedName>
</protein>
<dbReference type="Pfam" id="PF00664">
    <property type="entry name" value="ABC_membrane"/>
    <property type="match status" value="1"/>
</dbReference>
<feature type="transmembrane region" description="Helical" evidence="10">
    <location>
        <begin position="64"/>
        <end position="85"/>
    </location>
</feature>
<dbReference type="InterPro" id="IPR036640">
    <property type="entry name" value="ABC1_TM_sf"/>
</dbReference>
<dbReference type="PROSITE" id="PS50929">
    <property type="entry name" value="ABC_TM1F"/>
    <property type="match status" value="1"/>
</dbReference>
<dbReference type="AlphaFoldDB" id="A0A1H3QLB3"/>
<dbReference type="STRING" id="415015.SAMN05660462_02001"/>
<keyword evidence="3" id="KW-1003">Cell membrane</keyword>
<keyword evidence="2" id="KW-0813">Transport</keyword>
<dbReference type="InterPro" id="IPR039421">
    <property type="entry name" value="Type_1_exporter"/>
</dbReference>
<evidence type="ECO:0000259" key="11">
    <source>
        <dbReference type="PROSITE" id="PS50893"/>
    </source>
</evidence>
<reference evidence="13 14" key="1">
    <citation type="submission" date="2016-10" db="EMBL/GenBank/DDBJ databases">
        <authorList>
            <person name="de Groot N.N."/>
        </authorList>
    </citation>
    <scope>NUCLEOTIDE SEQUENCE [LARGE SCALE GENOMIC DNA]</scope>
    <source>
        <strain evidence="13 14">DSM 21650</strain>
    </source>
</reference>
<dbReference type="SMART" id="SM00382">
    <property type="entry name" value="AAA"/>
    <property type="match status" value="1"/>
</dbReference>
<evidence type="ECO:0000256" key="10">
    <source>
        <dbReference type="SAM" id="Phobius"/>
    </source>
</evidence>
<sequence>MKSEIKSYLKLLSKYLHGQKMKVLLLSLVLICGIILQLINPQIVRSFIDTALNNDNYSLLTKMAILYVSLAIIQQLLSLVTTYLAQKVGWSATNSLREDLVEHCLHLDMDFYKGKRPGELIEIIDGDVNILFNFFSRMGIVLVSNSILLIGVLLMYFREDFRIGIAQVIFSAIAFWALMKFKNIGTKYWKENRRITTKIFGFVGESISNTEDVKGNGAKDYVMHRLHKLQKEWLPSRKKSSVAGWSMFMVMLALQAIGFAISFIIGTYLWKRNVVSIGTIYLFFNYANYLVRPIDAIQRQLQDMQSAGASISRIEELLLRESIVRDSKSNLIIDKNPHLTVDNITFGYEKDEEILKNISFKIEDSKNIGLLGRTGSGKTTLARLLIRFYDVNSGEIRLGNHNIKDISLQELRSKVAYVTQEVQLFNGTIRDNLTFYNEAISDDLIYEAIREIGLQEWFDKFPKGLDTVLGTNGVGLSAGEAQLLAFIRVLLKNPYMIILDEVSSRLDPETERQLQNTIIKLLQGRIGIIIAHRTWTINFVDEIMILENGKILEYGKREELESDIDSQFYNLLKTGLQEEAVV</sequence>
<dbReference type="GO" id="GO:0005886">
    <property type="term" value="C:plasma membrane"/>
    <property type="evidence" value="ECO:0007669"/>
    <property type="project" value="UniProtKB-SubCell"/>
</dbReference>
<dbReference type="Proteomes" id="UP000198625">
    <property type="component" value="Unassembled WGS sequence"/>
</dbReference>
<keyword evidence="6" id="KW-0645">Protease</keyword>
<dbReference type="SUPFAM" id="SSF90123">
    <property type="entry name" value="ABC transporter transmembrane region"/>
    <property type="match status" value="1"/>
</dbReference>
<feature type="transmembrane region" description="Helical" evidence="10">
    <location>
        <begin position="242"/>
        <end position="268"/>
    </location>
</feature>
<dbReference type="EMBL" id="FNQE01000021">
    <property type="protein sequence ID" value="SDZ14176.1"/>
    <property type="molecule type" value="Genomic_DNA"/>
</dbReference>
<accession>A0A1H3QLB3</accession>
<dbReference type="GO" id="GO:0016887">
    <property type="term" value="F:ATP hydrolysis activity"/>
    <property type="evidence" value="ECO:0007669"/>
    <property type="project" value="InterPro"/>
</dbReference>
<feature type="transmembrane region" description="Helical" evidence="10">
    <location>
        <begin position="274"/>
        <end position="291"/>
    </location>
</feature>
<dbReference type="CDD" id="cd07346">
    <property type="entry name" value="ABC_6TM_exporters"/>
    <property type="match status" value="1"/>
</dbReference>